<evidence type="ECO:0000259" key="4">
    <source>
        <dbReference type="SMART" id="SM00822"/>
    </source>
</evidence>
<dbReference type="Proteomes" id="UP000567922">
    <property type="component" value="Unassembled WGS sequence"/>
</dbReference>
<dbReference type="PROSITE" id="PS00061">
    <property type="entry name" value="ADH_SHORT"/>
    <property type="match status" value="1"/>
</dbReference>
<dbReference type="GO" id="GO:0016616">
    <property type="term" value="F:oxidoreductase activity, acting on the CH-OH group of donors, NAD or NADP as acceptor"/>
    <property type="evidence" value="ECO:0007669"/>
    <property type="project" value="TreeGrafter"/>
</dbReference>
<dbReference type="InterPro" id="IPR002347">
    <property type="entry name" value="SDR_fam"/>
</dbReference>
<dbReference type="OrthoDB" id="9775296at2"/>
<evidence type="ECO:0000256" key="2">
    <source>
        <dbReference type="ARBA" id="ARBA00023002"/>
    </source>
</evidence>
<feature type="domain" description="Ketoreductase" evidence="4">
    <location>
        <begin position="18"/>
        <end position="198"/>
    </location>
</feature>
<dbReference type="PANTHER" id="PTHR24322">
    <property type="entry name" value="PKSB"/>
    <property type="match status" value="1"/>
</dbReference>
<evidence type="ECO:0000256" key="3">
    <source>
        <dbReference type="RuleBase" id="RU000363"/>
    </source>
</evidence>
<comment type="caution">
    <text evidence="5">The sequence shown here is derived from an EMBL/GenBank/DDBJ whole genome shotgun (WGS) entry which is preliminary data.</text>
</comment>
<organism evidence="5 6">
    <name type="scientific">Hoyosella altamirensis</name>
    <dbReference type="NCBI Taxonomy" id="616997"/>
    <lineage>
        <taxon>Bacteria</taxon>
        <taxon>Bacillati</taxon>
        <taxon>Actinomycetota</taxon>
        <taxon>Actinomycetes</taxon>
        <taxon>Mycobacteriales</taxon>
        <taxon>Hoyosellaceae</taxon>
        <taxon>Hoyosella</taxon>
    </lineage>
</organism>
<dbReference type="RefSeq" id="WP_064442180.1">
    <property type="nucleotide sequence ID" value="NZ_BDDI01000020.1"/>
</dbReference>
<name>A0A839RKK3_9ACTN</name>
<comment type="similarity">
    <text evidence="1 3">Belongs to the short-chain dehydrogenases/reductases (SDR) family.</text>
</comment>
<protein>
    <submittedName>
        <fullName evidence="5">NAD(P)-dependent dehydrogenase (Short-subunit alcohol dehydrogenase family)</fullName>
    </submittedName>
</protein>
<keyword evidence="6" id="KW-1185">Reference proteome</keyword>
<gene>
    <name evidence="5" type="ORF">FHU29_001424</name>
</gene>
<dbReference type="CDD" id="cd05233">
    <property type="entry name" value="SDR_c"/>
    <property type="match status" value="1"/>
</dbReference>
<proteinExistence type="inferred from homology"/>
<dbReference type="PRINTS" id="PR00080">
    <property type="entry name" value="SDRFAMILY"/>
</dbReference>
<dbReference type="NCBIfam" id="NF005878">
    <property type="entry name" value="PRK07825.1"/>
    <property type="match status" value="1"/>
</dbReference>
<evidence type="ECO:0000313" key="5">
    <source>
        <dbReference type="EMBL" id="MBB3036990.1"/>
    </source>
</evidence>
<reference evidence="5 6" key="1">
    <citation type="submission" date="2020-08" db="EMBL/GenBank/DDBJ databases">
        <title>Sequencing the genomes of 1000 actinobacteria strains.</title>
        <authorList>
            <person name="Klenk H.-P."/>
        </authorList>
    </citation>
    <scope>NUCLEOTIDE SEQUENCE [LARGE SCALE GENOMIC DNA]</scope>
    <source>
        <strain evidence="5 6">DSM 45258</strain>
    </source>
</reference>
<dbReference type="AlphaFoldDB" id="A0A839RKK3"/>
<dbReference type="PANTHER" id="PTHR24322:SF736">
    <property type="entry name" value="RETINOL DEHYDROGENASE 10"/>
    <property type="match status" value="1"/>
</dbReference>
<dbReference type="InterPro" id="IPR057326">
    <property type="entry name" value="KR_dom"/>
</dbReference>
<evidence type="ECO:0000256" key="1">
    <source>
        <dbReference type="ARBA" id="ARBA00006484"/>
    </source>
</evidence>
<accession>A0A839RKK3</accession>
<dbReference type="Gene3D" id="3.40.50.720">
    <property type="entry name" value="NAD(P)-binding Rossmann-like Domain"/>
    <property type="match status" value="1"/>
</dbReference>
<dbReference type="InterPro" id="IPR036291">
    <property type="entry name" value="NAD(P)-bd_dom_sf"/>
</dbReference>
<dbReference type="SUPFAM" id="SSF51735">
    <property type="entry name" value="NAD(P)-binding Rossmann-fold domains"/>
    <property type="match status" value="1"/>
</dbReference>
<dbReference type="PRINTS" id="PR00081">
    <property type="entry name" value="GDHRDH"/>
</dbReference>
<dbReference type="SMART" id="SM00822">
    <property type="entry name" value="PKS_KR"/>
    <property type="match status" value="1"/>
</dbReference>
<dbReference type="InterPro" id="IPR020904">
    <property type="entry name" value="Sc_DH/Rdtase_CS"/>
</dbReference>
<dbReference type="Pfam" id="PF00106">
    <property type="entry name" value="adh_short"/>
    <property type="match status" value="1"/>
</dbReference>
<keyword evidence="2" id="KW-0560">Oxidoreductase</keyword>
<evidence type="ECO:0000313" key="6">
    <source>
        <dbReference type="Proteomes" id="UP000567922"/>
    </source>
</evidence>
<dbReference type="EMBL" id="JACHWS010000001">
    <property type="protein sequence ID" value="MBB3036990.1"/>
    <property type="molecule type" value="Genomic_DNA"/>
</dbReference>
<sequence>MTAFLGHKEPREPLLGDRVIAITGGARGIGYAIARAAKHAGAMIAISDIDEGALNEAANTLDADYSAKLDVTNPDAFAKFLHATESALGPLDALVNNAGIMPTGPLLEQADDLIRRVIEINTLGVIFGTKHALELMVPRGRGHIVNMCSTMGETAIPGLAVYNASKAATVLFTDSARLEHRHTGVKFSAILPGTVSTELAAGLTNPPGVRVATVEEVASSVVKAMASTESHRRVYIPALFGMITRGSGLMPKPVQEAFLRLLGSETAILQPHNPAARAAYNDRAGQS</sequence>